<comment type="caution">
    <text evidence="4">The sequence shown here is derived from an EMBL/GenBank/DDBJ whole genome shotgun (WGS) entry which is preliminary data.</text>
</comment>
<protein>
    <submittedName>
        <fullName evidence="4">Transcription elongation regulator 1</fullName>
    </submittedName>
</protein>
<reference evidence="4" key="1">
    <citation type="submission" date="2023-03" db="EMBL/GenBank/DDBJ databases">
        <authorList>
            <person name="Steffen K."/>
            <person name="Cardenas P."/>
        </authorList>
    </citation>
    <scope>NUCLEOTIDE SEQUENCE</scope>
</reference>
<dbReference type="EMBL" id="CASHTH010001581">
    <property type="protein sequence ID" value="CAI8016987.1"/>
    <property type="molecule type" value="Genomic_DNA"/>
</dbReference>
<accession>A0AA35RTJ2</accession>
<dbReference type="AlphaFoldDB" id="A0AA35RTJ2"/>
<dbReference type="Pfam" id="PF01846">
    <property type="entry name" value="FF"/>
    <property type="match status" value="3"/>
</dbReference>
<feature type="compositionally biased region" description="Basic and acidic residues" evidence="2">
    <location>
        <begin position="166"/>
        <end position="201"/>
    </location>
</feature>
<dbReference type="GO" id="GO:0003712">
    <property type="term" value="F:transcription coregulator activity"/>
    <property type="evidence" value="ECO:0007669"/>
    <property type="project" value="TreeGrafter"/>
</dbReference>
<feature type="region of interest" description="Disordered" evidence="2">
    <location>
        <begin position="154"/>
        <end position="201"/>
    </location>
</feature>
<dbReference type="Gene3D" id="1.10.10.440">
    <property type="entry name" value="FF domain"/>
    <property type="match status" value="3"/>
</dbReference>
<evidence type="ECO:0000313" key="4">
    <source>
        <dbReference type="EMBL" id="CAI8016987.1"/>
    </source>
</evidence>
<dbReference type="SUPFAM" id="SSF81698">
    <property type="entry name" value="FF domain"/>
    <property type="match status" value="3"/>
</dbReference>
<feature type="compositionally biased region" description="Low complexity" evidence="2">
    <location>
        <begin position="50"/>
        <end position="59"/>
    </location>
</feature>
<feature type="non-terminal residue" evidence="4">
    <location>
        <position position="309"/>
    </location>
</feature>
<dbReference type="GO" id="GO:0070063">
    <property type="term" value="F:RNA polymerase binding"/>
    <property type="evidence" value="ECO:0007669"/>
    <property type="project" value="InterPro"/>
</dbReference>
<dbReference type="InterPro" id="IPR045148">
    <property type="entry name" value="TCRG1-like"/>
</dbReference>
<sequence>MWGLKKTSTYTCSSSHCVCVCVYAGPVSVSLPSDMRETSGSRRWRRCERGSSCSPTTSRSSRRRRRRLPPRPVGDDRGEETELLIDHTSSPHLKPTDKVKAEFMEMLSEDGSLTESSQWRKVKGGLERDPRYRAVSGGSSQREEWFLEYVKSSATGSTGKAGTADHQSREREERIQASLKEREREVQMSRSAQEKEWGRERDQLRRSEALQQFKAMLADTIRSTGVPWNDARRQLRQDSRWASMGLLEADEKEKLYQEHCDSLVEKKRLQFRRLLEETSQISLVMPWKKARKLIREDPRYKNFSESDHV</sequence>
<organism evidence="4 5">
    <name type="scientific">Geodia barretti</name>
    <name type="common">Barrett's horny sponge</name>
    <dbReference type="NCBI Taxonomy" id="519541"/>
    <lineage>
        <taxon>Eukaryota</taxon>
        <taxon>Metazoa</taxon>
        <taxon>Porifera</taxon>
        <taxon>Demospongiae</taxon>
        <taxon>Heteroscleromorpha</taxon>
        <taxon>Tetractinellida</taxon>
        <taxon>Astrophorina</taxon>
        <taxon>Geodiidae</taxon>
        <taxon>Geodia</taxon>
    </lineage>
</organism>
<keyword evidence="5" id="KW-1185">Reference proteome</keyword>
<dbReference type="PANTHER" id="PTHR15377:SF5">
    <property type="entry name" value="TRANSCRIPTION ELONGATION REGULATOR 1-LIKE PROTEIN"/>
    <property type="match status" value="1"/>
</dbReference>
<dbReference type="Proteomes" id="UP001174909">
    <property type="component" value="Unassembled WGS sequence"/>
</dbReference>
<proteinExistence type="predicted"/>
<keyword evidence="1" id="KW-0677">Repeat</keyword>
<dbReference type="GO" id="GO:0005634">
    <property type="term" value="C:nucleus"/>
    <property type="evidence" value="ECO:0007669"/>
    <property type="project" value="TreeGrafter"/>
</dbReference>
<evidence type="ECO:0000256" key="1">
    <source>
        <dbReference type="ARBA" id="ARBA00022737"/>
    </source>
</evidence>
<dbReference type="InterPro" id="IPR036517">
    <property type="entry name" value="FF_domain_sf"/>
</dbReference>
<feature type="domain" description="FF" evidence="3">
    <location>
        <begin position="96"/>
        <end position="152"/>
    </location>
</feature>
<gene>
    <name evidence="4" type="ORF">GBAR_LOCUS10367</name>
</gene>
<feature type="compositionally biased region" description="Basic residues" evidence="2">
    <location>
        <begin position="60"/>
        <end position="69"/>
    </location>
</feature>
<dbReference type="PANTHER" id="PTHR15377">
    <property type="entry name" value="TRANSCRIPTION ELONGATION REGULATOR 1"/>
    <property type="match status" value="1"/>
</dbReference>
<dbReference type="InterPro" id="IPR002713">
    <property type="entry name" value="FF_domain"/>
</dbReference>
<dbReference type="SMART" id="SM00441">
    <property type="entry name" value="FF"/>
    <property type="match status" value="3"/>
</dbReference>
<feature type="region of interest" description="Disordered" evidence="2">
    <location>
        <begin position="32"/>
        <end position="96"/>
    </location>
</feature>
<evidence type="ECO:0000259" key="3">
    <source>
        <dbReference type="SMART" id="SM00441"/>
    </source>
</evidence>
<feature type="domain" description="FF" evidence="3">
    <location>
        <begin position="264"/>
        <end position="309"/>
    </location>
</feature>
<feature type="domain" description="FF" evidence="3">
    <location>
        <begin position="206"/>
        <end position="262"/>
    </location>
</feature>
<evidence type="ECO:0000256" key="2">
    <source>
        <dbReference type="SAM" id="MobiDB-lite"/>
    </source>
</evidence>
<name>A0AA35RTJ2_GEOBA</name>
<evidence type="ECO:0000313" key="5">
    <source>
        <dbReference type="Proteomes" id="UP001174909"/>
    </source>
</evidence>